<evidence type="ECO:0000313" key="8">
    <source>
        <dbReference type="Proteomes" id="UP001497444"/>
    </source>
</evidence>
<feature type="compositionally biased region" description="Basic residues" evidence="4">
    <location>
        <begin position="1285"/>
        <end position="1295"/>
    </location>
</feature>
<dbReference type="InterPro" id="IPR038765">
    <property type="entry name" value="Papain-like_cys_pep_sf"/>
</dbReference>
<dbReference type="PROSITE" id="PS50235">
    <property type="entry name" value="USP_3"/>
    <property type="match status" value="1"/>
</dbReference>
<dbReference type="Pfam" id="PF04781">
    <property type="entry name" value="DUF627"/>
    <property type="match status" value="1"/>
</dbReference>
<feature type="region of interest" description="Disordered" evidence="4">
    <location>
        <begin position="1274"/>
        <end position="1300"/>
    </location>
</feature>
<feature type="region of interest" description="Disordered" evidence="4">
    <location>
        <begin position="1322"/>
        <end position="1379"/>
    </location>
</feature>
<organism evidence="7 8">
    <name type="scientific">Sphagnum jensenii</name>
    <dbReference type="NCBI Taxonomy" id="128206"/>
    <lineage>
        <taxon>Eukaryota</taxon>
        <taxon>Viridiplantae</taxon>
        <taxon>Streptophyta</taxon>
        <taxon>Embryophyta</taxon>
        <taxon>Bryophyta</taxon>
        <taxon>Sphagnophytina</taxon>
        <taxon>Sphagnopsida</taxon>
        <taxon>Sphagnales</taxon>
        <taxon>Sphagnaceae</taxon>
        <taxon>Sphagnum</taxon>
    </lineage>
</organism>
<feature type="region of interest" description="Disordered" evidence="4">
    <location>
        <begin position="1"/>
        <end position="74"/>
    </location>
</feature>
<keyword evidence="2" id="KW-0378">Hydrolase</keyword>
<keyword evidence="1" id="KW-0833">Ubl conjugation pathway</keyword>
<evidence type="ECO:0000256" key="3">
    <source>
        <dbReference type="PROSITE-ProRule" id="PRU00042"/>
    </source>
</evidence>
<dbReference type="InterPro" id="IPR052398">
    <property type="entry name" value="Ubiquitin_hydrolase_53/54"/>
</dbReference>
<feature type="domain" description="C2H2-type" evidence="5">
    <location>
        <begin position="443"/>
        <end position="471"/>
    </location>
</feature>
<dbReference type="InterPro" id="IPR006865">
    <property type="entry name" value="DUF629"/>
</dbReference>
<proteinExistence type="predicted"/>
<keyword evidence="3" id="KW-0479">Metal-binding</keyword>
<evidence type="ECO:0000313" key="7">
    <source>
        <dbReference type="EMBL" id="CAK9271148.1"/>
    </source>
</evidence>
<sequence>MHKQRLDGVREGDGKKVAGGANARAGLETPPGFAARSRSNNVAKASMAVGERKAALPTPPPPASNGGKAGVSSANGGKAGGGVLSSNGVKTSLGPGGALSLCGENGAGEVADLAGFRGECEKALVALRRGNSTKALRIIRDACNRNQGCALLQRVQGHIYMRLASMIEDPNKKQRHLCAALEAAKKASVLSPQSVEYAYFYAQLLYETAKDSRGYEEVLRECDRALSVDTPVDPATESLHYDNQHEFSTPEARIAHVQQELRVLVQNVNMASISSWMKSLSNGTGEDKIHFIQMHKEQDRMEQRVLQPKRPHEVKKVVKTPEERRQEIEVRVTAARLLQQKAELPSISVSESQEEPEKALHSDRRKSGGSSSRRLVKTLSSEDRAERVRPFWHAADISKRDALLEVSIAELKEHLGFPKNNPSIQALAEALEFAQEKKTWQLWACCRCGERVTEYQDLIHHAMLEHIGLLPQKLQDVLPKELNQDWAGLLLEDDCRPVDGPAAVKVLFEAAQSGLSDDQHEKTASDCLSVLSTNMEPQSNDKIYGVSAESLPEDQLNHIDSKCNADCRKVRDMMQSTRGLHRHEFPVVEDEERRKLLDKVYSLCRVLIRNKCLANDHVTHIIKFATCKIQSMVPDPASHFEFDQSPVLIRFLDPRALLHIHSYLMELAEACRLDHSSDSTMSPHTTESRGEEIIQDQLFLNEDFTRLLLDDRVLHEFPEESVPVHVKVEEGDAKILSMNEKGDACLRPPLPLMKVRNVETHANMELHADLQLAWIYGSMEYEYTPSGWKQFRADQAVQGREALKLLERELRHCQGLCEKKLELMGYKEALNIGESICVQESTKVDNQCQKTYEMVPKEQHQEFIEPCMSGLSDSHKIEIDAIDNKIYSDVQNGQTHPPPYVQTLTLELSDSDDDEENWMLQESVHCADSHVESRKWKKLSNKLSPINAKIMKAMNHVHEMEAKVGQFAVLDYRAVVLPFVKSLLKSRLEGEAEKDAMKKSDAAQEAFLAELAKDKKSSTTKESELSKQARDKAKDKKKLRDQKKPRDVKCGLNSTEQESQPRSELLSGSVTQDDDGEGGSWDLVEGKGHELFQQEAELQYQAELEAEELKLAEGLELQRCVEEEAKEQHGDEQHCKNLAQQSSMITPEPFNPEHLETQMDGCLHLPEPKTLVDSSPSVDTLTDESTISSIVLQPSYTPSTTSSHASLAGAGDVIVGSPEELQIDVGTLESDKRCTSDPSIGLTRPALEDPKAHQRVDLEEKVGCLECVPLESNRLTSDQPTGFPKKSRHRRKRGPQVHAEECMVTDQEGQVVLHGTASSLGPKILHEQNDNKAPQSLADSGSHDTLPLLLLPPPASTSEGGEHESKTLRQLQAEQDDEDRFQADLERALQQSLDMQMENLEEASSTAYLWTWGSLETSESVAPPQAEAAVGSIPTSEQPTEQTLTDTDVGKGLQNEIGQYNCFLNVVIQSLWHLKEFREELLAESSKQHMHVGEPCVVCALQGIFVGLSTSAFTTPSHNAVAPTALRVALSTMHSDSDFFQEAQMNDASEVLAVIFDCLHKAFVPRGALSHGELDGSSAGETWDCKDGHPCMVHGLFGLDVAEQMNCQGCELESRHLKYTAFFHNINASALRTAKVLYEEYSMDKLLKLVDMNHQLACDIDTGGCGLQNHIHHLLRAAPRVFTIVLGWQNGRESFEDISVTVDAIDVSMDVGVVYRGLDEGSKHQLISVVCYYGQHYHCFAYNQELARWVMFDDSTVKVVGDWEDVARTCRKGHLQPQVLFYEAVVACRLC</sequence>
<dbReference type="InterPro" id="IPR001394">
    <property type="entry name" value="Peptidase_C19_UCH"/>
</dbReference>
<protein>
    <recommendedName>
        <fullName evidence="9">USP domain-containing protein</fullName>
    </recommendedName>
</protein>
<dbReference type="PANTHER" id="PTHR22975:SF9">
    <property type="entry name" value="ECHINUS SPLICE FORM 3"/>
    <property type="match status" value="1"/>
</dbReference>
<dbReference type="PROSITE" id="PS50157">
    <property type="entry name" value="ZINC_FINGER_C2H2_2"/>
    <property type="match status" value="1"/>
</dbReference>
<feature type="compositionally biased region" description="Polar residues" evidence="4">
    <location>
        <begin position="1052"/>
        <end position="1071"/>
    </location>
</feature>
<dbReference type="CDD" id="cd02257">
    <property type="entry name" value="Peptidase_C19"/>
    <property type="match status" value="1"/>
</dbReference>
<evidence type="ECO:0000259" key="5">
    <source>
        <dbReference type="PROSITE" id="PS50157"/>
    </source>
</evidence>
<feature type="region of interest" description="Disordered" evidence="4">
    <location>
        <begin position="1014"/>
        <end position="1084"/>
    </location>
</feature>
<dbReference type="InterPro" id="IPR011990">
    <property type="entry name" value="TPR-like_helical_dom_sf"/>
</dbReference>
<dbReference type="PANTHER" id="PTHR22975">
    <property type="entry name" value="UBIQUITIN SPECIFIC PROTEINASE"/>
    <property type="match status" value="1"/>
</dbReference>
<evidence type="ECO:0000256" key="2">
    <source>
        <dbReference type="ARBA" id="ARBA00022801"/>
    </source>
</evidence>
<evidence type="ECO:0008006" key="9">
    <source>
        <dbReference type="Google" id="ProtNLM"/>
    </source>
</evidence>
<dbReference type="PROSITE" id="PS00028">
    <property type="entry name" value="ZINC_FINGER_C2H2_1"/>
    <property type="match status" value="1"/>
</dbReference>
<dbReference type="SUPFAM" id="SSF54001">
    <property type="entry name" value="Cysteine proteinases"/>
    <property type="match status" value="1"/>
</dbReference>
<reference evidence="7" key="1">
    <citation type="submission" date="2024-02" db="EMBL/GenBank/DDBJ databases">
        <authorList>
            <consortium name="ELIXIR-Norway"/>
            <consortium name="Elixir Norway"/>
        </authorList>
    </citation>
    <scope>NUCLEOTIDE SEQUENCE</scope>
</reference>
<dbReference type="SUPFAM" id="SSF48452">
    <property type="entry name" value="TPR-like"/>
    <property type="match status" value="1"/>
</dbReference>
<evidence type="ECO:0000256" key="4">
    <source>
        <dbReference type="SAM" id="MobiDB-lite"/>
    </source>
</evidence>
<dbReference type="Proteomes" id="UP001497444">
    <property type="component" value="Chromosome 4"/>
</dbReference>
<feature type="region of interest" description="Disordered" evidence="4">
    <location>
        <begin position="345"/>
        <end position="379"/>
    </location>
</feature>
<feature type="domain" description="USP" evidence="6">
    <location>
        <begin position="1451"/>
        <end position="1785"/>
    </location>
</feature>
<accession>A0ABP0WWC7</accession>
<gene>
    <name evidence="7" type="ORF">CSSPJE1EN1_LOCUS16626</name>
</gene>
<feature type="compositionally biased region" description="Basic and acidic residues" evidence="4">
    <location>
        <begin position="1014"/>
        <end position="1034"/>
    </location>
</feature>
<keyword evidence="3" id="KW-0862">Zinc</keyword>
<evidence type="ECO:0000259" key="6">
    <source>
        <dbReference type="PROSITE" id="PS50235"/>
    </source>
</evidence>
<feature type="compositionally biased region" description="Basic and acidic residues" evidence="4">
    <location>
        <begin position="355"/>
        <end position="366"/>
    </location>
</feature>
<dbReference type="Gene3D" id="1.25.40.10">
    <property type="entry name" value="Tetratricopeptide repeat domain"/>
    <property type="match status" value="1"/>
</dbReference>
<evidence type="ECO:0000256" key="1">
    <source>
        <dbReference type="ARBA" id="ARBA00022786"/>
    </source>
</evidence>
<feature type="compositionally biased region" description="Basic and acidic residues" evidence="4">
    <location>
        <begin position="1"/>
        <end position="16"/>
    </location>
</feature>
<dbReference type="InterPro" id="IPR013087">
    <property type="entry name" value="Znf_C2H2_type"/>
</dbReference>
<dbReference type="Pfam" id="PF00443">
    <property type="entry name" value="UCH"/>
    <property type="match status" value="1"/>
</dbReference>
<keyword evidence="3" id="KW-0863">Zinc-finger</keyword>
<dbReference type="InterPro" id="IPR006866">
    <property type="entry name" value="DUF627_N"/>
</dbReference>
<dbReference type="Gene3D" id="3.90.70.10">
    <property type="entry name" value="Cysteine proteinases"/>
    <property type="match status" value="1"/>
</dbReference>
<keyword evidence="8" id="KW-1185">Reference proteome</keyword>
<dbReference type="EMBL" id="OZ020099">
    <property type="protein sequence ID" value="CAK9271148.1"/>
    <property type="molecule type" value="Genomic_DNA"/>
</dbReference>
<name>A0ABP0WWC7_9BRYO</name>
<dbReference type="Pfam" id="PF04780">
    <property type="entry name" value="DUF629"/>
    <property type="match status" value="1"/>
</dbReference>
<dbReference type="InterPro" id="IPR028889">
    <property type="entry name" value="USP"/>
</dbReference>